<proteinExistence type="predicted"/>
<comment type="caution">
    <text evidence="1">The sequence shown here is derived from an EMBL/GenBank/DDBJ whole genome shotgun (WGS) entry which is preliminary data.</text>
</comment>
<evidence type="ECO:0000313" key="1">
    <source>
        <dbReference type="EMBL" id="KPQ36773.1"/>
    </source>
</evidence>
<dbReference type="STRING" id="1666911.HLUCCA11_04605"/>
<reference evidence="1 2" key="1">
    <citation type="submission" date="2015-09" db="EMBL/GenBank/DDBJ databases">
        <title>Identification and resolution of microdiversity through metagenomic sequencing of parallel consortia.</title>
        <authorList>
            <person name="Nelson W.C."/>
            <person name="Romine M.F."/>
            <person name="Lindemann S.R."/>
        </authorList>
    </citation>
    <scope>NUCLEOTIDE SEQUENCE [LARGE SCALE GENOMIC DNA]</scope>
    <source>
        <strain evidence="1">Ana</strain>
    </source>
</reference>
<dbReference type="InterPro" id="IPR021373">
    <property type="entry name" value="DUF2993"/>
</dbReference>
<name>A0A0P8C4Y6_9CYAN</name>
<dbReference type="Proteomes" id="UP000050465">
    <property type="component" value="Unassembled WGS sequence"/>
</dbReference>
<evidence type="ECO:0008006" key="3">
    <source>
        <dbReference type="Google" id="ProtNLM"/>
    </source>
</evidence>
<gene>
    <name evidence="1" type="ORF">HLUCCA11_04605</name>
</gene>
<organism evidence="1 2">
    <name type="scientific">Phormidesmis priestleyi Ana</name>
    <dbReference type="NCBI Taxonomy" id="1666911"/>
    <lineage>
        <taxon>Bacteria</taxon>
        <taxon>Bacillati</taxon>
        <taxon>Cyanobacteriota</taxon>
        <taxon>Cyanophyceae</taxon>
        <taxon>Leptolyngbyales</taxon>
        <taxon>Leptolyngbyaceae</taxon>
        <taxon>Phormidesmis</taxon>
    </lineage>
</organism>
<dbReference type="AlphaFoldDB" id="A0A0P8C4Y6"/>
<protein>
    <recommendedName>
        <fullName evidence="3">DUF2993 domain-containing protein</fullName>
    </recommendedName>
</protein>
<accession>A0A0P8C4Y6</accession>
<evidence type="ECO:0000313" key="2">
    <source>
        <dbReference type="Proteomes" id="UP000050465"/>
    </source>
</evidence>
<dbReference type="Pfam" id="PF11209">
    <property type="entry name" value="LmeA"/>
    <property type="match status" value="1"/>
</dbReference>
<sequence length="286" mass="30994">MEFLTVLLSGLLLVISPVGIVVDQVAEDAIRSRLVSAESLDVRVDSGPSFQLLQGRIDKVRIAGRGIYPTADLRLEVAELETDPIDLAFNQLRQGKVVLDAPLQGALHLVLSEADVNAFLRSPTVTKQLSELKIGSLNQAQARERERYQINNPAIDFLADNRVQISLELEDLVQEGALQIEAQSGLSISAGDRLMLVDPVIKVNGQPAPDRLVNGLLADVNNQLSLQRLENRGLTARVINLAVQPEGLDLALWVRVDPSVTAPGTASAEVEALESPLLLLANPSYR</sequence>
<dbReference type="EMBL" id="LJZR01000004">
    <property type="protein sequence ID" value="KPQ36773.1"/>
    <property type="molecule type" value="Genomic_DNA"/>
</dbReference>